<evidence type="ECO:0000313" key="1">
    <source>
        <dbReference type="EMBL" id="CAI9704955.1"/>
    </source>
</evidence>
<evidence type="ECO:0000313" key="2">
    <source>
        <dbReference type="Proteomes" id="UP001162501"/>
    </source>
</evidence>
<accession>A0ACB0EW63</accession>
<dbReference type="Proteomes" id="UP001162501">
    <property type="component" value="Chromosome 28"/>
</dbReference>
<sequence>MSGWRQPAGTTDTTCRLPPVMPARRCASCLVTGFTHFQPVQLTTVGKRCRLWIQDLGMNLQNLKCVRDELHFRSVKGATGNQASFLQLSEGDE</sequence>
<name>A0ACB0EW63_RANTA</name>
<organism evidence="1 2">
    <name type="scientific">Rangifer tarandus platyrhynchus</name>
    <name type="common">Svalbard reindeer</name>
    <dbReference type="NCBI Taxonomy" id="3082113"/>
    <lineage>
        <taxon>Eukaryota</taxon>
        <taxon>Metazoa</taxon>
        <taxon>Chordata</taxon>
        <taxon>Craniata</taxon>
        <taxon>Vertebrata</taxon>
        <taxon>Euteleostomi</taxon>
        <taxon>Mammalia</taxon>
        <taxon>Eutheria</taxon>
        <taxon>Laurasiatheria</taxon>
        <taxon>Artiodactyla</taxon>
        <taxon>Ruminantia</taxon>
        <taxon>Pecora</taxon>
        <taxon>Cervidae</taxon>
        <taxon>Odocoileinae</taxon>
        <taxon>Rangifer</taxon>
    </lineage>
</organism>
<gene>
    <name evidence="1" type="ORF">MRATA1EN3_LOCUS16168</name>
</gene>
<protein>
    <submittedName>
        <fullName evidence="1">Uncharacterized protein</fullName>
    </submittedName>
</protein>
<reference evidence="1" key="1">
    <citation type="submission" date="2023-05" db="EMBL/GenBank/DDBJ databases">
        <authorList>
            <consortium name="ELIXIR-Norway"/>
        </authorList>
    </citation>
    <scope>NUCLEOTIDE SEQUENCE</scope>
</reference>
<dbReference type="EMBL" id="OX596112">
    <property type="protein sequence ID" value="CAI9704955.1"/>
    <property type="molecule type" value="Genomic_DNA"/>
</dbReference>
<proteinExistence type="predicted"/>